<accession>A0A9N8VT94</accession>
<proteinExistence type="predicted"/>
<gene>
    <name evidence="1" type="ORF">DEBURN_LOCUS2711</name>
</gene>
<sequence>MSVNEKTITETLEKRKDEKCTFYDKKATEDVTPENEIQFFNENISNANVHRQI</sequence>
<dbReference type="Proteomes" id="UP000789706">
    <property type="component" value="Unassembled WGS sequence"/>
</dbReference>
<dbReference type="AlphaFoldDB" id="A0A9N8VT94"/>
<comment type="caution">
    <text evidence="1">The sequence shown here is derived from an EMBL/GenBank/DDBJ whole genome shotgun (WGS) entry which is preliminary data.</text>
</comment>
<evidence type="ECO:0000313" key="2">
    <source>
        <dbReference type="Proteomes" id="UP000789706"/>
    </source>
</evidence>
<feature type="non-terminal residue" evidence="1">
    <location>
        <position position="1"/>
    </location>
</feature>
<dbReference type="EMBL" id="CAJVPK010000154">
    <property type="protein sequence ID" value="CAG8461629.1"/>
    <property type="molecule type" value="Genomic_DNA"/>
</dbReference>
<evidence type="ECO:0000313" key="1">
    <source>
        <dbReference type="EMBL" id="CAG8461629.1"/>
    </source>
</evidence>
<organism evidence="1 2">
    <name type="scientific">Diversispora eburnea</name>
    <dbReference type="NCBI Taxonomy" id="1213867"/>
    <lineage>
        <taxon>Eukaryota</taxon>
        <taxon>Fungi</taxon>
        <taxon>Fungi incertae sedis</taxon>
        <taxon>Mucoromycota</taxon>
        <taxon>Glomeromycotina</taxon>
        <taxon>Glomeromycetes</taxon>
        <taxon>Diversisporales</taxon>
        <taxon>Diversisporaceae</taxon>
        <taxon>Diversispora</taxon>
    </lineage>
</organism>
<keyword evidence="2" id="KW-1185">Reference proteome</keyword>
<protein>
    <submittedName>
        <fullName evidence="1">10260_t:CDS:1</fullName>
    </submittedName>
</protein>
<reference evidence="1" key="1">
    <citation type="submission" date="2021-06" db="EMBL/GenBank/DDBJ databases">
        <authorList>
            <person name="Kallberg Y."/>
            <person name="Tangrot J."/>
            <person name="Rosling A."/>
        </authorList>
    </citation>
    <scope>NUCLEOTIDE SEQUENCE</scope>
    <source>
        <strain evidence="1">AZ414A</strain>
    </source>
</reference>
<name>A0A9N8VT94_9GLOM</name>
<feature type="non-terminal residue" evidence="1">
    <location>
        <position position="53"/>
    </location>
</feature>